<reference evidence="4" key="1">
    <citation type="journal article" date="2021" name="Nat. Commun.">
        <title>Genetic determinants of endophytism in the Arabidopsis root mycobiome.</title>
        <authorList>
            <person name="Mesny F."/>
            <person name="Miyauchi S."/>
            <person name="Thiergart T."/>
            <person name="Pickel B."/>
            <person name="Atanasova L."/>
            <person name="Karlsson M."/>
            <person name="Huettel B."/>
            <person name="Barry K.W."/>
            <person name="Haridas S."/>
            <person name="Chen C."/>
            <person name="Bauer D."/>
            <person name="Andreopoulos W."/>
            <person name="Pangilinan J."/>
            <person name="LaButti K."/>
            <person name="Riley R."/>
            <person name="Lipzen A."/>
            <person name="Clum A."/>
            <person name="Drula E."/>
            <person name="Henrissat B."/>
            <person name="Kohler A."/>
            <person name="Grigoriev I.V."/>
            <person name="Martin F.M."/>
            <person name="Hacquard S."/>
        </authorList>
    </citation>
    <scope>NUCLEOTIDE SEQUENCE</scope>
    <source>
        <strain evidence="4">MPI-SDFR-AT-0068</strain>
    </source>
</reference>
<protein>
    <submittedName>
        <fullName evidence="4">Uncharacterized protein</fullName>
    </submittedName>
</protein>
<organism evidence="4 5">
    <name type="scientific">Fusarium tricinctum</name>
    <dbReference type="NCBI Taxonomy" id="61284"/>
    <lineage>
        <taxon>Eukaryota</taxon>
        <taxon>Fungi</taxon>
        <taxon>Dikarya</taxon>
        <taxon>Ascomycota</taxon>
        <taxon>Pezizomycotina</taxon>
        <taxon>Sordariomycetes</taxon>
        <taxon>Hypocreomycetidae</taxon>
        <taxon>Hypocreales</taxon>
        <taxon>Nectriaceae</taxon>
        <taxon>Fusarium</taxon>
        <taxon>Fusarium tricinctum species complex</taxon>
    </lineage>
</organism>
<feature type="region of interest" description="Disordered" evidence="1">
    <location>
        <begin position="143"/>
        <end position="162"/>
    </location>
</feature>
<keyword evidence="2" id="KW-0812">Transmembrane</keyword>
<sequence length="183" mass="19717">MYASHLIGRCMASIMMVFTVAAIETGYAADATNSAEPTPVKKASATTTTNSNDDRPTSTETIVGGIVAAVTIIGLVILGIFALRRRKTEIRDTESPVNRTAMDFTSQSINPTRHNKMVPSHHVQPVSPISPLGPDGRQFSFGPNSISTGRRGQMSFSPPPIYETPQCEVRVHEIADSSVFGRN</sequence>
<feature type="signal peptide" evidence="3">
    <location>
        <begin position="1"/>
        <end position="22"/>
    </location>
</feature>
<proteinExistence type="predicted"/>
<feature type="compositionally biased region" description="Polar residues" evidence="1">
    <location>
        <begin position="143"/>
        <end position="156"/>
    </location>
</feature>
<evidence type="ECO:0000313" key="4">
    <source>
        <dbReference type="EMBL" id="KAH7236583.1"/>
    </source>
</evidence>
<dbReference type="Proteomes" id="UP000813427">
    <property type="component" value="Unassembled WGS sequence"/>
</dbReference>
<evidence type="ECO:0000256" key="2">
    <source>
        <dbReference type="SAM" id="Phobius"/>
    </source>
</evidence>
<evidence type="ECO:0000256" key="3">
    <source>
        <dbReference type="SAM" id="SignalP"/>
    </source>
</evidence>
<name>A0A8K0RRX0_9HYPO</name>
<comment type="caution">
    <text evidence="4">The sequence shown here is derived from an EMBL/GenBank/DDBJ whole genome shotgun (WGS) entry which is preliminary data.</text>
</comment>
<keyword evidence="3" id="KW-0732">Signal</keyword>
<gene>
    <name evidence="4" type="ORF">BKA59DRAFT_549253</name>
</gene>
<accession>A0A8K0RRX0</accession>
<keyword evidence="2" id="KW-0472">Membrane</keyword>
<feature type="region of interest" description="Disordered" evidence="1">
    <location>
        <begin position="33"/>
        <end position="57"/>
    </location>
</feature>
<dbReference type="EMBL" id="JAGPXF010000007">
    <property type="protein sequence ID" value="KAH7236583.1"/>
    <property type="molecule type" value="Genomic_DNA"/>
</dbReference>
<keyword evidence="5" id="KW-1185">Reference proteome</keyword>
<dbReference type="OrthoDB" id="10311511at2759"/>
<evidence type="ECO:0000313" key="5">
    <source>
        <dbReference type="Proteomes" id="UP000813427"/>
    </source>
</evidence>
<feature type="transmembrane region" description="Helical" evidence="2">
    <location>
        <begin position="62"/>
        <end position="83"/>
    </location>
</feature>
<evidence type="ECO:0000256" key="1">
    <source>
        <dbReference type="SAM" id="MobiDB-lite"/>
    </source>
</evidence>
<dbReference type="AlphaFoldDB" id="A0A8K0RRX0"/>
<feature type="chain" id="PRO_5035466448" evidence="3">
    <location>
        <begin position="23"/>
        <end position="183"/>
    </location>
</feature>
<keyword evidence="2" id="KW-1133">Transmembrane helix</keyword>